<dbReference type="EMBL" id="FZQP02000002">
    <property type="protein sequence ID" value="VVC86142.1"/>
    <property type="molecule type" value="Genomic_DNA"/>
</dbReference>
<name>A0A5E4PLU6_9NEOP</name>
<evidence type="ECO:0000256" key="1">
    <source>
        <dbReference type="SAM" id="Phobius"/>
    </source>
</evidence>
<accession>A0A5E4PLU6</accession>
<keyword evidence="1" id="KW-1133">Transmembrane helix</keyword>
<dbReference type="AlphaFoldDB" id="A0A5E4PLU6"/>
<dbReference type="Proteomes" id="UP000324832">
    <property type="component" value="Unassembled WGS sequence"/>
</dbReference>
<protein>
    <submittedName>
        <fullName evidence="2">Uncharacterized protein</fullName>
    </submittedName>
</protein>
<gene>
    <name evidence="2" type="ORF">LSINAPIS_LOCUS19</name>
</gene>
<keyword evidence="1" id="KW-0812">Transmembrane</keyword>
<feature type="transmembrane region" description="Helical" evidence="1">
    <location>
        <begin position="12"/>
        <end position="31"/>
    </location>
</feature>
<proteinExistence type="predicted"/>
<organism evidence="2 3">
    <name type="scientific">Leptidea sinapis</name>
    <dbReference type="NCBI Taxonomy" id="189913"/>
    <lineage>
        <taxon>Eukaryota</taxon>
        <taxon>Metazoa</taxon>
        <taxon>Ecdysozoa</taxon>
        <taxon>Arthropoda</taxon>
        <taxon>Hexapoda</taxon>
        <taxon>Insecta</taxon>
        <taxon>Pterygota</taxon>
        <taxon>Neoptera</taxon>
        <taxon>Endopterygota</taxon>
        <taxon>Lepidoptera</taxon>
        <taxon>Glossata</taxon>
        <taxon>Ditrysia</taxon>
        <taxon>Papilionoidea</taxon>
        <taxon>Pieridae</taxon>
        <taxon>Dismorphiinae</taxon>
        <taxon>Leptidea</taxon>
    </lineage>
</organism>
<evidence type="ECO:0000313" key="2">
    <source>
        <dbReference type="EMBL" id="VVC86142.1"/>
    </source>
</evidence>
<evidence type="ECO:0000313" key="3">
    <source>
        <dbReference type="Proteomes" id="UP000324832"/>
    </source>
</evidence>
<keyword evidence="1" id="KW-0472">Membrane</keyword>
<keyword evidence="3" id="KW-1185">Reference proteome</keyword>
<sequence>MRGSIVLATSSLLAYIINHCAFCVYYLYYVICATLKQEGTSTPAGVTSPTPTYQPMHCLEAATRSSCPIGSRCLFPCCIAYIVKVNKRILLVEFTVHVGSTTSSEYAVTIIHMQEV</sequence>
<reference evidence="2 3" key="1">
    <citation type="submission" date="2017-07" db="EMBL/GenBank/DDBJ databases">
        <authorList>
            <person name="Talla V."/>
            <person name="Backstrom N."/>
        </authorList>
    </citation>
    <scope>NUCLEOTIDE SEQUENCE [LARGE SCALE GENOMIC DNA]</scope>
</reference>